<keyword evidence="4" id="KW-1185">Reference proteome</keyword>
<dbReference type="OrthoDB" id="6117551at2759"/>
<evidence type="ECO:0000313" key="3">
    <source>
        <dbReference type="EMBL" id="RUS73494.1"/>
    </source>
</evidence>
<feature type="coiled-coil region" evidence="1">
    <location>
        <begin position="238"/>
        <end position="265"/>
    </location>
</feature>
<gene>
    <name evidence="3" type="ORF">EGW08_018734</name>
</gene>
<evidence type="ECO:0000256" key="2">
    <source>
        <dbReference type="SAM" id="MobiDB-lite"/>
    </source>
</evidence>
<feature type="region of interest" description="Disordered" evidence="2">
    <location>
        <begin position="191"/>
        <end position="216"/>
    </location>
</feature>
<dbReference type="PANTHER" id="PTHR37558">
    <property type="entry name" value="HTH CENPB-TYPE DOMAIN-CONTAINING PROTEIN"/>
    <property type="match status" value="1"/>
</dbReference>
<comment type="caution">
    <text evidence="3">The sequence shown here is derived from an EMBL/GenBank/DDBJ whole genome shotgun (WGS) entry which is preliminary data.</text>
</comment>
<feature type="compositionally biased region" description="Basic and acidic residues" evidence="2">
    <location>
        <begin position="125"/>
        <end position="142"/>
    </location>
</feature>
<accession>A0A433SW36</accession>
<proteinExistence type="predicted"/>
<evidence type="ECO:0000313" key="4">
    <source>
        <dbReference type="Proteomes" id="UP000271974"/>
    </source>
</evidence>
<evidence type="ECO:0000256" key="1">
    <source>
        <dbReference type="SAM" id="Coils"/>
    </source>
</evidence>
<organism evidence="3 4">
    <name type="scientific">Elysia chlorotica</name>
    <name type="common">Eastern emerald elysia</name>
    <name type="synonym">Sea slug</name>
    <dbReference type="NCBI Taxonomy" id="188477"/>
    <lineage>
        <taxon>Eukaryota</taxon>
        <taxon>Metazoa</taxon>
        <taxon>Spiralia</taxon>
        <taxon>Lophotrochozoa</taxon>
        <taxon>Mollusca</taxon>
        <taxon>Gastropoda</taxon>
        <taxon>Heterobranchia</taxon>
        <taxon>Euthyneura</taxon>
        <taxon>Panpulmonata</taxon>
        <taxon>Sacoglossa</taxon>
        <taxon>Placobranchoidea</taxon>
        <taxon>Plakobranchidae</taxon>
        <taxon>Elysia</taxon>
    </lineage>
</organism>
<reference evidence="3 4" key="1">
    <citation type="submission" date="2019-01" db="EMBL/GenBank/DDBJ databases">
        <title>A draft genome assembly of the solar-powered sea slug Elysia chlorotica.</title>
        <authorList>
            <person name="Cai H."/>
            <person name="Li Q."/>
            <person name="Fang X."/>
            <person name="Li J."/>
            <person name="Curtis N.E."/>
            <person name="Altenburger A."/>
            <person name="Shibata T."/>
            <person name="Feng M."/>
            <person name="Maeda T."/>
            <person name="Schwartz J.A."/>
            <person name="Shigenobu S."/>
            <person name="Lundholm N."/>
            <person name="Nishiyama T."/>
            <person name="Yang H."/>
            <person name="Hasebe M."/>
            <person name="Li S."/>
            <person name="Pierce S.K."/>
            <person name="Wang J."/>
        </authorList>
    </citation>
    <scope>NUCLEOTIDE SEQUENCE [LARGE SCALE GENOMIC DNA]</scope>
    <source>
        <strain evidence="3">EC2010</strain>
        <tissue evidence="3">Whole organism of an adult</tissue>
    </source>
</reference>
<feature type="region of interest" description="Disordered" evidence="2">
    <location>
        <begin position="125"/>
        <end position="148"/>
    </location>
</feature>
<keyword evidence="1" id="KW-0175">Coiled coil</keyword>
<dbReference type="PANTHER" id="PTHR37558:SF1">
    <property type="entry name" value="HTH CENPB-TYPE DOMAIN-CONTAINING PROTEIN"/>
    <property type="match status" value="1"/>
</dbReference>
<protein>
    <submittedName>
        <fullName evidence="3">Uncharacterized protein</fullName>
    </submittedName>
</protein>
<dbReference type="Proteomes" id="UP000271974">
    <property type="component" value="Unassembled WGS sequence"/>
</dbReference>
<sequence length="276" mass="31134">MIEKSEIALKSLLGISVIQQKSNKMGARVRFNAERDLLLLEQAVACCVYQQQGGRGWKQVANNLIDLHEKFQFITPRCARERTHLLVSKYAAELGQTLSSSSCPESEKGERALLLNQLLHIKQKERNGEKADDTSHNNHDLPDNIQPKIEFPESTQSMDSFSDNGINEHVDNTGDYEVFTSGIPNGVVYEAASSSRSPRGQKRPAASSPQQSDGKEDYLIHLVSSLEETSRKHARLLGEELELRRRELELRAQRLQMEMAERTAMVDLIKALVEKH</sequence>
<dbReference type="EMBL" id="RQTK01000929">
    <property type="protein sequence ID" value="RUS73494.1"/>
    <property type="molecule type" value="Genomic_DNA"/>
</dbReference>
<name>A0A433SW36_ELYCH</name>
<dbReference type="AlphaFoldDB" id="A0A433SW36"/>